<proteinExistence type="predicted"/>
<evidence type="ECO:0000313" key="1">
    <source>
        <dbReference type="EMBL" id="CAF5015886.1"/>
    </source>
</evidence>
<organism evidence="2 3">
    <name type="scientific">Rotaria socialis</name>
    <dbReference type="NCBI Taxonomy" id="392032"/>
    <lineage>
        <taxon>Eukaryota</taxon>
        <taxon>Metazoa</taxon>
        <taxon>Spiralia</taxon>
        <taxon>Gnathifera</taxon>
        <taxon>Rotifera</taxon>
        <taxon>Eurotatoria</taxon>
        <taxon>Bdelloidea</taxon>
        <taxon>Philodinida</taxon>
        <taxon>Philodinidae</taxon>
        <taxon>Rotaria</taxon>
    </lineage>
</organism>
<accession>A0A822D399</accession>
<comment type="caution">
    <text evidence="2">The sequence shown here is derived from an EMBL/GenBank/DDBJ whole genome shotgun (WGS) entry which is preliminary data.</text>
</comment>
<reference evidence="2" key="1">
    <citation type="submission" date="2021-02" db="EMBL/GenBank/DDBJ databases">
        <authorList>
            <person name="Nowell W R."/>
        </authorList>
    </citation>
    <scope>NUCLEOTIDE SEQUENCE</scope>
</reference>
<protein>
    <submittedName>
        <fullName evidence="2">Uncharacterized protein</fullName>
    </submittedName>
</protein>
<sequence length="50" mass="5514">MADIETQSLYVRASTMISRGMATLTTFAQNYFAEQPLNAEPESTPLSSSR</sequence>
<dbReference type="Proteomes" id="UP000663848">
    <property type="component" value="Unassembled WGS sequence"/>
</dbReference>
<dbReference type="EMBL" id="CAJOBR010055806">
    <property type="protein sequence ID" value="CAF5061383.1"/>
    <property type="molecule type" value="Genomic_DNA"/>
</dbReference>
<dbReference type="EMBL" id="CAJOBR010037122">
    <property type="protein sequence ID" value="CAF5015886.1"/>
    <property type="molecule type" value="Genomic_DNA"/>
</dbReference>
<evidence type="ECO:0000313" key="2">
    <source>
        <dbReference type="EMBL" id="CAF5061383.1"/>
    </source>
</evidence>
<evidence type="ECO:0000313" key="3">
    <source>
        <dbReference type="Proteomes" id="UP000663848"/>
    </source>
</evidence>
<dbReference type="AlphaFoldDB" id="A0A822D399"/>
<feature type="non-terminal residue" evidence="2">
    <location>
        <position position="1"/>
    </location>
</feature>
<gene>
    <name evidence="1" type="ORF">QYT958_LOCUS39505</name>
    <name evidence="2" type="ORF">QYT958_LOCUS42682</name>
</gene>
<name>A0A822D399_9BILA</name>